<gene>
    <name evidence="1" type="ORF">B0T26DRAFT_754489</name>
</gene>
<reference evidence="1" key="1">
    <citation type="submission" date="2023-06" db="EMBL/GenBank/DDBJ databases">
        <title>Genome-scale phylogeny and comparative genomics of the fungal order Sordariales.</title>
        <authorList>
            <consortium name="Lawrence Berkeley National Laboratory"/>
            <person name="Hensen N."/>
            <person name="Bonometti L."/>
            <person name="Westerberg I."/>
            <person name="Brannstrom I.O."/>
            <person name="Guillou S."/>
            <person name="Cros-Aarteil S."/>
            <person name="Calhoun S."/>
            <person name="Haridas S."/>
            <person name="Kuo A."/>
            <person name="Mondo S."/>
            <person name="Pangilinan J."/>
            <person name="Riley R."/>
            <person name="LaButti K."/>
            <person name="Andreopoulos B."/>
            <person name="Lipzen A."/>
            <person name="Chen C."/>
            <person name="Yanf M."/>
            <person name="Daum C."/>
            <person name="Ng V."/>
            <person name="Clum A."/>
            <person name="Steindorff A."/>
            <person name="Ohm R."/>
            <person name="Martin F."/>
            <person name="Silar P."/>
            <person name="Natvig D."/>
            <person name="Lalanne C."/>
            <person name="Gautier V."/>
            <person name="Ament-velasquez S.L."/>
            <person name="Kruys A."/>
            <person name="Hutchinson M.I."/>
            <person name="Powell A.J."/>
            <person name="Barry K."/>
            <person name="Miller A.N."/>
            <person name="Grigoriev I.V."/>
            <person name="Debuchy R."/>
            <person name="Gladieux P."/>
            <person name="Thoren M.H."/>
            <person name="Johannesson H."/>
        </authorList>
    </citation>
    <scope>NUCLEOTIDE SEQUENCE</scope>
    <source>
        <strain evidence="1">SMH2392-1A</strain>
    </source>
</reference>
<protein>
    <submittedName>
        <fullName evidence="1">Uncharacterized protein</fullName>
    </submittedName>
</protein>
<evidence type="ECO:0000313" key="2">
    <source>
        <dbReference type="Proteomes" id="UP001172101"/>
    </source>
</evidence>
<name>A0AA40DQ89_9PEZI</name>
<accession>A0AA40DQ89</accession>
<keyword evidence="2" id="KW-1185">Reference proteome</keyword>
<dbReference type="GeneID" id="85329099"/>
<proteinExistence type="predicted"/>
<dbReference type="InterPro" id="IPR036866">
    <property type="entry name" value="RibonucZ/Hydroxyglut_hydro"/>
</dbReference>
<dbReference type="EMBL" id="JAUIRO010000006">
    <property type="protein sequence ID" value="KAK0709252.1"/>
    <property type="molecule type" value="Genomic_DNA"/>
</dbReference>
<dbReference type="Gene3D" id="3.60.15.10">
    <property type="entry name" value="Ribonuclease Z/Hydroxyacylglutathione hydrolase-like"/>
    <property type="match status" value="1"/>
</dbReference>
<organism evidence="1 2">
    <name type="scientific">Lasiosphaeria miniovina</name>
    <dbReference type="NCBI Taxonomy" id="1954250"/>
    <lineage>
        <taxon>Eukaryota</taxon>
        <taxon>Fungi</taxon>
        <taxon>Dikarya</taxon>
        <taxon>Ascomycota</taxon>
        <taxon>Pezizomycotina</taxon>
        <taxon>Sordariomycetes</taxon>
        <taxon>Sordariomycetidae</taxon>
        <taxon>Sordariales</taxon>
        <taxon>Lasiosphaeriaceae</taxon>
        <taxon>Lasiosphaeria</taxon>
    </lineage>
</organism>
<dbReference type="PANTHER" id="PTHR36142">
    <property type="entry name" value="METALLO-HYDROLASE/OXIDOREDUCTASE SUPERFAMILY PROTEIN"/>
    <property type="match status" value="1"/>
</dbReference>
<comment type="caution">
    <text evidence="1">The sequence shown here is derived from an EMBL/GenBank/DDBJ whole genome shotgun (WGS) entry which is preliminary data.</text>
</comment>
<evidence type="ECO:0000313" key="1">
    <source>
        <dbReference type="EMBL" id="KAK0709252.1"/>
    </source>
</evidence>
<dbReference type="RefSeq" id="XP_060292556.1">
    <property type="nucleotide sequence ID" value="XM_060445829.1"/>
</dbReference>
<dbReference type="Proteomes" id="UP001172101">
    <property type="component" value="Unassembled WGS sequence"/>
</dbReference>
<dbReference type="AlphaFoldDB" id="A0AA40DQ89"/>
<dbReference type="PANTHER" id="PTHR36142:SF2">
    <property type="entry name" value="METALLO-HYDROLASE_OXIDOREDUCTASE SUPERFAMILY PROTEIN"/>
    <property type="match status" value="1"/>
</dbReference>
<sequence length="271" mass="29757">MARAQASPSEAANEPVKLADIGAWKTALLSGRPALSHLNADTTWLSDVASWFSTQWYVEPPFVRTIKELSDVIAQLEGDHEIMRPPSPAAVRERDALIDAVVVSHEFTDHCRRKTLEELPNSTPVFATDKAARLISTWKHFSRLGIGRVVSQGNALYYHSAVAIVFELPSASHGENLADFRGCLGNGIETLALLHGLNDVRIWMTSQLNLGALNGIEAARACGAKYWVATHDEAKRGAGFISWLLHRRSYTLHDACKDQCSASTLGRARQC</sequence>